<comment type="subcellular location">
    <subcellularLocation>
        <location evidence="1">Cell membrane</location>
        <topology evidence="1">Multi-pass membrane protein</topology>
    </subcellularLocation>
</comment>
<proteinExistence type="predicted"/>
<feature type="domain" description="Major facilitator superfamily (MFS) profile" evidence="7">
    <location>
        <begin position="1"/>
        <end position="92"/>
    </location>
</feature>
<keyword evidence="5 6" id="KW-0472">Membrane</keyword>
<dbReference type="PROSITE" id="PS50850">
    <property type="entry name" value="MFS"/>
    <property type="match status" value="1"/>
</dbReference>
<gene>
    <name evidence="8" type="ORF">NDK43_07915</name>
</gene>
<keyword evidence="3 6" id="KW-0812">Transmembrane</keyword>
<keyword evidence="9" id="KW-1185">Reference proteome</keyword>
<evidence type="ECO:0000313" key="9">
    <source>
        <dbReference type="Proteomes" id="UP001523262"/>
    </source>
</evidence>
<accession>A0ABT0W7N4</accession>
<dbReference type="InterPro" id="IPR020846">
    <property type="entry name" value="MFS_dom"/>
</dbReference>
<protein>
    <submittedName>
        <fullName evidence="8">MFS transporter</fullName>
    </submittedName>
</protein>
<evidence type="ECO:0000256" key="4">
    <source>
        <dbReference type="ARBA" id="ARBA00022989"/>
    </source>
</evidence>
<evidence type="ECO:0000256" key="5">
    <source>
        <dbReference type="ARBA" id="ARBA00023136"/>
    </source>
</evidence>
<feature type="transmembrane region" description="Helical" evidence="6">
    <location>
        <begin position="55"/>
        <end position="84"/>
    </location>
</feature>
<keyword evidence="4 6" id="KW-1133">Transmembrane helix</keyword>
<evidence type="ECO:0000256" key="2">
    <source>
        <dbReference type="ARBA" id="ARBA00022448"/>
    </source>
</evidence>
<keyword evidence="2" id="KW-0813">Transport</keyword>
<dbReference type="EMBL" id="JAMQCR010000001">
    <property type="protein sequence ID" value="MCM2532334.1"/>
    <property type="molecule type" value="Genomic_DNA"/>
</dbReference>
<evidence type="ECO:0000313" key="8">
    <source>
        <dbReference type="EMBL" id="MCM2532334.1"/>
    </source>
</evidence>
<comment type="caution">
    <text evidence="8">The sequence shown here is derived from an EMBL/GenBank/DDBJ whole genome shotgun (WGS) entry which is preliminary data.</text>
</comment>
<feature type="transmembrane region" description="Helical" evidence="6">
    <location>
        <begin position="24"/>
        <end position="43"/>
    </location>
</feature>
<evidence type="ECO:0000256" key="3">
    <source>
        <dbReference type="ARBA" id="ARBA00022692"/>
    </source>
</evidence>
<evidence type="ECO:0000256" key="1">
    <source>
        <dbReference type="ARBA" id="ARBA00004651"/>
    </source>
</evidence>
<evidence type="ECO:0000256" key="6">
    <source>
        <dbReference type="SAM" id="Phobius"/>
    </source>
</evidence>
<evidence type="ECO:0000259" key="7">
    <source>
        <dbReference type="PROSITE" id="PS50850"/>
    </source>
</evidence>
<dbReference type="Proteomes" id="UP001523262">
    <property type="component" value="Unassembled WGS sequence"/>
</dbReference>
<dbReference type="Gene3D" id="1.20.1250.20">
    <property type="entry name" value="MFS general substrate transporter like domains"/>
    <property type="match status" value="1"/>
</dbReference>
<dbReference type="PANTHER" id="PTHR23511:SF34">
    <property type="entry name" value="SYNAPTIC VESICLE GLYCOPROTEIN 2"/>
    <property type="match status" value="1"/>
</dbReference>
<dbReference type="SUPFAM" id="SSF103473">
    <property type="entry name" value="MFS general substrate transporter"/>
    <property type="match status" value="1"/>
</dbReference>
<name>A0ABT0W7N4_9BACI</name>
<sequence>MDVALFSYILVSLGRDWHLNSGEMGMLGSLALLGMAIGSAFSGSLADRFGRRTMFIWTLLLYSIASGLSGLAATAGILMLLRFLTGLLTWRW</sequence>
<dbReference type="Pfam" id="PF07690">
    <property type="entry name" value="MFS_1"/>
    <property type="match status" value="1"/>
</dbReference>
<dbReference type="PANTHER" id="PTHR23511">
    <property type="entry name" value="SYNAPTIC VESICLE GLYCOPROTEIN 2"/>
    <property type="match status" value="1"/>
</dbReference>
<dbReference type="InterPro" id="IPR036259">
    <property type="entry name" value="MFS_trans_sf"/>
</dbReference>
<dbReference type="InterPro" id="IPR011701">
    <property type="entry name" value="MFS"/>
</dbReference>
<reference evidence="8 9" key="1">
    <citation type="submission" date="2022-06" db="EMBL/GenBank/DDBJ databases">
        <authorList>
            <person name="Jeon C.O."/>
        </authorList>
    </citation>
    <scope>NUCLEOTIDE SEQUENCE [LARGE SCALE GENOMIC DNA]</scope>
    <source>
        <strain evidence="8 9">KCTC 13943</strain>
    </source>
</reference>
<organism evidence="8 9">
    <name type="scientific">Neobacillus pocheonensis</name>
    <dbReference type="NCBI Taxonomy" id="363869"/>
    <lineage>
        <taxon>Bacteria</taxon>
        <taxon>Bacillati</taxon>
        <taxon>Bacillota</taxon>
        <taxon>Bacilli</taxon>
        <taxon>Bacillales</taxon>
        <taxon>Bacillaceae</taxon>
        <taxon>Neobacillus</taxon>
    </lineage>
</organism>